<dbReference type="Gene3D" id="3.40.33.10">
    <property type="entry name" value="CAP"/>
    <property type="match status" value="1"/>
</dbReference>
<dbReference type="PANTHER" id="PTHR31157:SF1">
    <property type="entry name" value="SCP DOMAIN-CONTAINING PROTEIN"/>
    <property type="match status" value="1"/>
</dbReference>
<keyword evidence="1" id="KW-0732">Signal</keyword>
<dbReference type="CDD" id="cd05379">
    <property type="entry name" value="CAP_bacterial"/>
    <property type="match status" value="1"/>
</dbReference>
<dbReference type="EMBL" id="JALIEB010000011">
    <property type="protein sequence ID" value="MCV3272987.1"/>
    <property type="molecule type" value="Genomic_DNA"/>
</dbReference>
<comment type="caution">
    <text evidence="3">The sequence shown here is derived from an EMBL/GenBank/DDBJ whole genome shotgun (WGS) entry which is preliminary data.</text>
</comment>
<sequence length="140" mass="15062">MRILAVLFLCCLASGGFADPQATQALNEYRAREGRAPLAYSAALEAAARVHADDMAARGFFDHRGSDGSTVGARVTGQGYGWCFVAENIAQGQRTLGEVMRSWAGSRGHRRNMLAREAREFALVEGTGRIWVMVLAAPGC</sequence>
<evidence type="ECO:0000256" key="1">
    <source>
        <dbReference type="SAM" id="SignalP"/>
    </source>
</evidence>
<evidence type="ECO:0000313" key="4">
    <source>
        <dbReference type="Proteomes" id="UP001208690"/>
    </source>
</evidence>
<keyword evidence="4" id="KW-1185">Reference proteome</keyword>
<evidence type="ECO:0000313" key="3">
    <source>
        <dbReference type="EMBL" id="MCV3272987.1"/>
    </source>
</evidence>
<dbReference type="Proteomes" id="UP001208690">
    <property type="component" value="Unassembled WGS sequence"/>
</dbReference>
<proteinExistence type="predicted"/>
<gene>
    <name evidence="3" type="ORF">MUB52_16250</name>
</gene>
<accession>A0ABT3BHG1</accession>
<reference evidence="3 4" key="1">
    <citation type="submission" date="2022-04" db="EMBL/GenBank/DDBJ databases">
        <title>Roseobacter sp. WL0113 is a bacterium isolated from neritic sediment.</title>
        <authorList>
            <person name="Wang L."/>
            <person name="He W."/>
            <person name="Zhang D.-F."/>
        </authorList>
    </citation>
    <scope>NUCLEOTIDE SEQUENCE [LARGE SCALE GENOMIC DNA]</scope>
    <source>
        <strain evidence="3 4">WL0113</strain>
    </source>
</reference>
<dbReference type="Pfam" id="PF00188">
    <property type="entry name" value="CAP"/>
    <property type="match status" value="1"/>
</dbReference>
<dbReference type="RefSeq" id="WP_263845303.1">
    <property type="nucleotide sequence ID" value="NZ_JALIEB010000011.1"/>
</dbReference>
<feature type="signal peptide" evidence="1">
    <location>
        <begin position="1"/>
        <end position="18"/>
    </location>
</feature>
<protein>
    <submittedName>
        <fullName evidence="3">CAP domain-containing protein</fullName>
    </submittedName>
</protein>
<dbReference type="PANTHER" id="PTHR31157">
    <property type="entry name" value="SCP DOMAIN-CONTAINING PROTEIN"/>
    <property type="match status" value="1"/>
</dbReference>
<name>A0ABT3BHG1_9RHOB</name>
<feature type="chain" id="PRO_5046468002" evidence="1">
    <location>
        <begin position="19"/>
        <end position="140"/>
    </location>
</feature>
<feature type="domain" description="SCP" evidence="2">
    <location>
        <begin position="24"/>
        <end position="121"/>
    </location>
</feature>
<dbReference type="SUPFAM" id="SSF55797">
    <property type="entry name" value="PR-1-like"/>
    <property type="match status" value="1"/>
</dbReference>
<evidence type="ECO:0000259" key="2">
    <source>
        <dbReference type="Pfam" id="PF00188"/>
    </source>
</evidence>
<dbReference type="InterPro" id="IPR014044">
    <property type="entry name" value="CAP_dom"/>
</dbReference>
<dbReference type="InterPro" id="IPR035940">
    <property type="entry name" value="CAP_sf"/>
</dbReference>
<organism evidence="3 4">
    <name type="scientific">Roseobacter sinensis</name>
    <dbReference type="NCBI Taxonomy" id="2931391"/>
    <lineage>
        <taxon>Bacteria</taxon>
        <taxon>Pseudomonadati</taxon>
        <taxon>Pseudomonadota</taxon>
        <taxon>Alphaproteobacteria</taxon>
        <taxon>Rhodobacterales</taxon>
        <taxon>Roseobacteraceae</taxon>
        <taxon>Roseobacter</taxon>
    </lineage>
</organism>